<comment type="caution">
    <text evidence="1">The sequence shown here is derived from an EMBL/GenBank/DDBJ whole genome shotgun (WGS) entry which is preliminary data.</text>
</comment>
<protein>
    <submittedName>
        <fullName evidence="1">Uncharacterized protein</fullName>
    </submittedName>
</protein>
<keyword evidence="2" id="KW-1185">Reference proteome</keyword>
<accession>A0AAV6IAD7</accession>
<organism evidence="1 2">
    <name type="scientific">Rhododendron griersonianum</name>
    <dbReference type="NCBI Taxonomy" id="479676"/>
    <lineage>
        <taxon>Eukaryota</taxon>
        <taxon>Viridiplantae</taxon>
        <taxon>Streptophyta</taxon>
        <taxon>Embryophyta</taxon>
        <taxon>Tracheophyta</taxon>
        <taxon>Spermatophyta</taxon>
        <taxon>Magnoliopsida</taxon>
        <taxon>eudicotyledons</taxon>
        <taxon>Gunneridae</taxon>
        <taxon>Pentapetalae</taxon>
        <taxon>asterids</taxon>
        <taxon>Ericales</taxon>
        <taxon>Ericaceae</taxon>
        <taxon>Ericoideae</taxon>
        <taxon>Rhodoreae</taxon>
        <taxon>Rhododendron</taxon>
    </lineage>
</organism>
<dbReference type="EMBL" id="JACTNZ010000011">
    <property type="protein sequence ID" value="KAG5524735.1"/>
    <property type="molecule type" value="Genomic_DNA"/>
</dbReference>
<dbReference type="AlphaFoldDB" id="A0AAV6IAD7"/>
<evidence type="ECO:0000313" key="1">
    <source>
        <dbReference type="EMBL" id="KAG5524735.1"/>
    </source>
</evidence>
<proteinExistence type="predicted"/>
<evidence type="ECO:0000313" key="2">
    <source>
        <dbReference type="Proteomes" id="UP000823749"/>
    </source>
</evidence>
<dbReference type="Proteomes" id="UP000823749">
    <property type="component" value="Chromosome 11"/>
</dbReference>
<gene>
    <name evidence="1" type="ORF">RHGRI_031417</name>
</gene>
<reference evidence="1" key="1">
    <citation type="submission" date="2020-08" db="EMBL/GenBank/DDBJ databases">
        <title>Plant Genome Project.</title>
        <authorList>
            <person name="Zhang R.-G."/>
        </authorList>
    </citation>
    <scope>NUCLEOTIDE SEQUENCE</scope>
    <source>
        <strain evidence="1">WSP0</strain>
        <tissue evidence="1">Leaf</tissue>
    </source>
</reference>
<name>A0AAV6IAD7_9ERIC</name>
<sequence length="417" mass="48116">MEMRRNVCERENQGRQEDDADVGTATMVALDQHWCVGWANMVVPVGMGGVGVVMETRSNRWMLHSRPPDFPALSMAASQEQVFLIPLHHPGRVDPGTAGCLGDTPQGLDNEIHISCCRWSVCNCSELNDLNDRQEFNGDLMNSIRFYEVSKGQRRLKRVKFVGITDLGVRFPNLQGDDLRRQGVIEDLTQLHDIVAKVAQKDPPNPNSMPPKEFTLFQDQEYRPNASMSYNDLKKLSYFNYSHPIFFNKKRWSKFVYKVHEIQLRDEKYFKKVVTLDKHPTSMVSWVTRVPLNPAFVDDSNSQSSLRQVLYDREKTLPANSNPIGPQNHPFRKRFNKEDELPAYLRIVLEHGRDVNQYTWYGKVLRELRDEFSDALGKIHFSLISNLKNDLTCQQHFGADLVKMLRHSTFGYHGFNP</sequence>